<evidence type="ECO:0000313" key="4">
    <source>
        <dbReference type="Proteomes" id="UP001168552"/>
    </source>
</evidence>
<protein>
    <submittedName>
        <fullName evidence="3">Efflux RND transporter permease subunit</fullName>
    </submittedName>
</protein>
<dbReference type="InterPro" id="IPR027463">
    <property type="entry name" value="AcrB_DN_DC_subdom"/>
</dbReference>
<dbReference type="RefSeq" id="WP_320002466.1">
    <property type="nucleotide sequence ID" value="NZ_JAUHJS010000001.1"/>
</dbReference>
<accession>A0ABT8F0I3</accession>
<dbReference type="PANTHER" id="PTHR32063">
    <property type="match status" value="1"/>
</dbReference>
<keyword evidence="1" id="KW-0175">Coiled coil</keyword>
<dbReference type="SUPFAM" id="SSF82866">
    <property type="entry name" value="Multidrug efflux transporter AcrB transmembrane domain"/>
    <property type="match status" value="2"/>
</dbReference>
<dbReference type="SUPFAM" id="SSF82714">
    <property type="entry name" value="Multidrug efflux transporter AcrB TolC docking domain, DN and DC subdomains"/>
    <property type="match status" value="2"/>
</dbReference>
<evidence type="ECO:0000313" key="3">
    <source>
        <dbReference type="EMBL" id="MDN4163937.1"/>
    </source>
</evidence>
<feature type="transmembrane region" description="Helical" evidence="2">
    <location>
        <begin position="460"/>
        <end position="482"/>
    </location>
</feature>
<dbReference type="InterPro" id="IPR001036">
    <property type="entry name" value="Acrflvin-R"/>
</dbReference>
<dbReference type="PRINTS" id="PR00702">
    <property type="entry name" value="ACRIFLAVINRP"/>
</dbReference>
<feature type="transmembrane region" description="Helical" evidence="2">
    <location>
        <begin position="12"/>
        <end position="30"/>
    </location>
</feature>
<proteinExistence type="predicted"/>
<dbReference type="Pfam" id="PF00873">
    <property type="entry name" value="ACR_tran"/>
    <property type="match status" value="1"/>
</dbReference>
<feature type="transmembrane region" description="Helical" evidence="2">
    <location>
        <begin position="884"/>
        <end position="904"/>
    </location>
</feature>
<dbReference type="Gene3D" id="3.30.70.1430">
    <property type="entry name" value="Multidrug efflux transporter AcrB pore domain"/>
    <property type="match status" value="2"/>
</dbReference>
<dbReference type="Gene3D" id="1.20.1640.10">
    <property type="entry name" value="Multidrug efflux transporter AcrB transmembrane domain"/>
    <property type="match status" value="2"/>
</dbReference>
<keyword evidence="2" id="KW-1133">Transmembrane helix</keyword>
<gene>
    <name evidence="3" type="ORF">QWY31_00410</name>
</gene>
<organism evidence="3 4">
    <name type="scientific">Shiella aurantiaca</name>
    <dbReference type="NCBI Taxonomy" id="3058365"/>
    <lineage>
        <taxon>Bacteria</taxon>
        <taxon>Pseudomonadati</taxon>
        <taxon>Bacteroidota</taxon>
        <taxon>Cytophagia</taxon>
        <taxon>Cytophagales</taxon>
        <taxon>Shiellaceae</taxon>
        <taxon>Shiella</taxon>
    </lineage>
</organism>
<feature type="transmembrane region" description="Helical" evidence="2">
    <location>
        <begin position="910"/>
        <end position="933"/>
    </location>
</feature>
<feature type="transmembrane region" description="Helical" evidence="2">
    <location>
        <begin position="428"/>
        <end position="448"/>
    </location>
</feature>
<name>A0ABT8F0I3_9BACT</name>
<feature type="transmembrane region" description="Helical" evidence="2">
    <location>
        <begin position="356"/>
        <end position="374"/>
    </location>
</feature>
<feature type="transmembrane region" description="Helical" evidence="2">
    <location>
        <begin position="954"/>
        <end position="975"/>
    </location>
</feature>
<feature type="coiled-coil region" evidence="1">
    <location>
        <begin position="144"/>
        <end position="174"/>
    </location>
</feature>
<reference evidence="3" key="1">
    <citation type="submission" date="2023-06" db="EMBL/GenBank/DDBJ databases">
        <title>Cytophagales bacterium Strain LB-30, isolated from soil.</title>
        <authorList>
            <person name="Liu B."/>
        </authorList>
    </citation>
    <scope>NUCLEOTIDE SEQUENCE</scope>
    <source>
        <strain evidence="3">LB-30</strain>
    </source>
</reference>
<feature type="transmembrane region" description="Helical" evidence="2">
    <location>
        <begin position="855"/>
        <end position="877"/>
    </location>
</feature>
<evidence type="ECO:0000256" key="2">
    <source>
        <dbReference type="SAM" id="Phobius"/>
    </source>
</evidence>
<dbReference type="EMBL" id="JAUHJS010000001">
    <property type="protein sequence ID" value="MDN4163937.1"/>
    <property type="molecule type" value="Genomic_DNA"/>
</dbReference>
<dbReference type="Gene3D" id="3.30.70.1320">
    <property type="entry name" value="Multidrug efflux transporter AcrB pore domain like"/>
    <property type="match status" value="1"/>
</dbReference>
<feature type="transmembrane region" description="Helical" evidence="2">
    <location>
        <begin position="981"/>
        <end position="1002"/>
    </location>
</feature>
<feature type="transmembrane region" description="Helical" evidence="2">
    <location>
        <begin position="522"/>
        <end position="547"/>
    </location>
</feature>
<dbReference type="PANTHER" id="PTHR32063:SF24">
    <property type="entry name" value="CATION EFFLUX SYSTEM (ACRB_ACRD_ACRF FAMILY)"/>
    <property type="match status" value="1"/>
</dbReference>
<sequence>MKIAEFSVKNYQFTLTIFALLVALGLNSLFNMPRGEDPETESPFFSIVVVYPGTSPADMEKLVVDPLEKRINELNDIKKVITDINDGLAVVRVEYKYESDVEEKYQEIVREVNSLRTDELPQDLFAVLIDRFASSDVNIFQLALISETASYSELETEVEKLEDALEAIKGLKKIQTWGYPEQEVQVELKLDQMAQNHIPLNAVLGALQSENINIPGGSITLNTRKFNVKTSGDYKSIEEIKNTIVYSANGKLVYLKDVADVRLGYQEETYKTRLNGNRAVLLTASQKEKQNIFAVSDKVQPLIDSFEEQLPAHITLVKNFDQSESVAKRLGRFSTDFLIAILLVSITLLPLGSRAAIVVMISIPLSIFMGLFMMDLMGYSINQLSIVGLIVALGILVDDAIVVIENIERYLRAGISKKEAAIQATKQIGLAVVGCTATLILAFLPLVFLPEAAGDFIRSLPMAVITTVLASLFVSLTIVPFLSSRMLKNHTSPEGNIFYRALKKVISGSYSKVLHVALNRPVATLVIALILFGGSLMLFRVVGFSLFPRSEKPQFLINIEAPNGTALAETDRIARFVEEELKKEDLITYFTTNVGKGNPRVYYNVIQKNESTNFAQFFVQVKDGTTPETKTQLIDKLREKFMFYPNARIEVKDFEQGPPLEAPVAMRIFGENLDTLRHIALEVEQLITKTPGTIYVNNPLASQMTDIRIKINKEKAGILGVQIGDIDKAIRMGIAGFTIGQFTPSEGKDDIGIKVSLPKEGTEATFAVFDKIYVNSYLGQSIPLKQVADIEFGTSPNLIRHFDKNRYATVTAFVKSGYLYEDVTQEVMKKLDAYQFPEGYYYQAAGEVENKKESFGGIETIILITAFGFIAVLILEFGTFKSTLIVLSVIPLGVIGAVTMLFLTGNPMSFVAVIGLIALVGIEVKNSILLVDFTNQLRARGVDLQTAIEQAGEIRFVPIVLTSLTAIGGLIPLAIEGNPLYSPLALVLIGGLISSTLLSRLVTPVMYKLLPPSVEVVGEQPGDIPLH</sequence>
<dbReference type="Gene3D" id="3.30.70.1440">
    <property type="entry name" value="Multidrug efflux transporter AcrB pore domain"/>
    <property type="match status" value="1"/>
</dbReference>
<feature type="transmembrane region" description="Helical" evidence="2">
    <location>
        <begin position="330"/>
        <end position="349"/>
    </location>
</feature>
<dbReference type="SUPFAM" id="SSF82693">
    <property type="entry name" value="Multidrug efflux transporter AcrB pore domain, PN1, PN2, PC1 and PC2 subdomains"/>
    <property type="match status" value="3"/>
</dbReference>
<evidence type="ECO:0000256" key="1">
    <source>
        <dbReference type="SAM" id="Coils"/>
    </source>
</evidence>
<comment type="caution">
    <text evidence="3">The sequence shown here is derived from an EMBL/GenBank/DDBJ whole genome shotgun (WGS) entry which is preliminary data.</text>
</comment>
<feature type="transmembrane region" description="Helical" evidence="2">
    <location>
        <begin position="386"/>
        <end position="407"/>
    </location>
</feature>
<dbReference type="Gene3D" id="3.30.2090.10">
    <property type="entry name" value="Multidrug efflux transporter AcrB TolC docking domain, DN and DC subdomains"/>
    <property type="match status" value="2"/>
</dbReference>
<dbReference type="Proteomes" id="UP001168552">
    <property type="component" value="Unassembled WGS sequence"/>
</dbReference>
<keyword evidence="2" id="KW-0472">Membrane</keyword>
<keyword evidence="4" id="KW-1185">Reference proteome</keyword>
<keyword evidence="2" id="KW-0812">Transmembrane</keyword>